<dbReference type="EMBL" id="JACAZI010000004">
    <property type="protein sequence ID" value="KAF7362080.1"/>
    <property type="molecule type" value="Genomic_DNA"/>
</dbReference>
<evidence type="ECO:0000313" key="2">
    <source>
        <dbReference type="EMBL" id="KAF7362080.1"/>
    </source>
</evidence>
<gene>
    <name evidence="2" type="ORF">MVEN_00553600</name>
</gene>
<feature type="compositionally biased region" description="Low complexity" evidence="1">
    <location>
        <begin position="141"/>
        <end position="157"/>
    </location>
</feature>
<feature type="compositionally biased region" description="Acidic residues" evidence="1">
    <location>
        <begin position="60"/>
        <end position="69"/>
    </location>
</feature>
<evidence type="ECO:0000256" key="1">
    <source>
        <dbReference type="SAM" id="MobiDB-lite"/>
    </source>
</evidence>
<feature type="compositionally biased region" description="Polar residues" evidence="1">
    <location>
        <begin position="70"/>
        <end position="80"/>
    </location>
</feature>
<feature type="region of interest" description="Disordered" evidence="1">
    <location>
        <begin position="1"/>
        <end position="228"/>
    </location>
</feature>
<name>A0A8H7D5F0_9AGAR</name>
<dbReference type="Proteomes" id="UP000620124">
    <property type="component" value="Unassembled WGS sequence"/>
</dbReference>
<sequence length="378" mass="40680">MAPKGHRAAPALARHSRSSSATKLPPVNLQFTQKKVLPRPKQPQHGGQKQRPGFHIASPGDEEEEEDWVSSESGAVTPNPNDDEDSDLGSSESNDNRPAARRTPEAVQRPGDLPRVATARPSDYRKSEVEALRTQPEPRRTITPARAATADTPRIDTSTAFGNGARTAYRESPTPMTPTTAPVSEAPSPSRRRHSRPMSSHSMNKPELRPHPLIRGQSFGQPNLAPAKPSPLLPVAVTADVAQLPVSPSTSPTSPLPSSLARRTSISSARSVATIATTHPAPARSVRGEARHRTFSTLSAASSSAALSSLTHLPAVSRPPTPQMIAFFPPANPHARVDDIHPLLPPPYVSNHLTVLARRTPIREAFDRVVRARQTART</sequence>
<comment type="caution">
    <text evidence="2">The sequence shown here is derived from an EMBL/GenBank/DDBJ whole genome shotgun (WGS) entry which is preliminary data.</text>
</comment>
<proteinExistence type="predicted"/>
<protein>
    <submittedName>
        <fullName evidence="2">Uncharacterized protein</fullName>
    </submittedName>
</protein>
<evidence type="ECO:0000313" key="3">
    <source>
        <dbReference type="Proteomes" id="UP000620124"/>
    </source>
</evidence>
<keyword evidence="3" id="KW-1185">Reference proteome</keyword>
<reference evidence="2" key="1">
    <citation type="submission" date="2020-05" db="EMBL/GenBank/DDBJ databases">
        <title>Mycena genomes resolve the evolution of fungal bioluminescence.</title>
        <authorList>
            <person name="Tsai I.J."/>
        </authorList>
    </citation>
    <scope>NUCLEOTIDE SEQUENCE</scope>
    <source>
        <strain evidence="2">CCC161011</strain>
    </source>
</reference>
<dbReference type="OrthoDB" id="3219024at2759"/>
<organism evidence="2 3">
    <name type="scientific">Mycena venus</name>
    <dbReference type="NCBI Taxonomy" id="2733690"/>
    <lineage>
        <taxon>Eukaryota</taxon>
        <taxon>Fungi</taxon>
        <taxon>Dikarya</taxon>
        <taxon>Basidiomycota</taxon>
        <taxon>Agaricomycotina</taxon>
        <taxon>Agaricomycetes</taxon>
        <taxon>Agaricomycetidae</taxon>
        <taxon>Agaricales</taxon>
        <taxon>Marasmiineae</taxon>
        <taxon>Mycenaceae</taxon>
        <taxon>Mycena</taxon>
    </lineage>
</organism>
<feature type="compositionally biased region" description="Basic and acidic residues" evidence="1">
    <location>
        <begin position="122"/>
        <end position="140"/>
    </location>
</feature>
<accession>A0A8H7D5F0</accession>
<dbReference type="AlphaFoldDB" id="A0A8H7D5F0"/>